<reference evidence="2" key="1">
    <citation type="submission" date="2022-08" db="UniProtKB">
        <authorList>
            <consortium name="EnsemblMetazoa"/>
        </authorList>
    </citation>
    <scope>IDENTIFICATION</scope>
</reference>
<accession>A0A8W7PVJ2</accession>
<evidence type="ECO:0000313" key="2">
    <source>
        <dbReference type="EnsemblMetazoa" id="ACOM038313-PA.1"/>
    </source>
</evidence>
<dbReference type="AlphaFoldDB" id="A0A8W7PVJ2"/>
<protein>
    <submittedName>
        <fullName evidence="2">Uncharacterized protein</fullName>
    </submittedName>
</protein>
<name>A0A8W7PVJ2_ANOCL</name>
<feature type="region of interest" description="Disordered" evidence="1">
    <location>
        <begin position="34"/>
        <end position="56"/>
    </location>
</feature>
<sequence length="344" mass="37247">MNAPAVPWFSVPNRKQQVASGRIVEHNCTVYGNVNDSPDDTGHASASRSLPTQPMDFVDTGTAGLGRERISDAGRKDLDLFSQLKHMQPIPRSGGHRSVPATASESEMAGVRRSLATVLQLLLPYGRLQHRPHLSADDAIGSYEEEALFGEPLVPDGPDTANYMLHGKLVEIGPRQRTAFGSSTDGEMRNAGTVDESFGTVGQKRAAALRSTMARRSHIMPTGTQGGGGGTAAEEGSFMPSISVGALTNLGDFFQNLKHNLESLESKNLNNDQVKLLEGQNMISNLRKEFVEDYPKPAGSAAFLHAIRNYRPSHRIRALVSTVPELYRGTNFHDPVYMLAGLGK</sequence>
<dbReference type="VEuPathDB" id="VectorBase:ACON2_037046"/>
<proteinExistence type="predicted"/>
<organism evidence="2">
    <name type="scientific">Anopheles coluzzii</name>
    <name type="common">African malaria mosquito</name>
    <dbReference type="NCBI Taxonomy" id="1518534"/>
    <lineage>
        <taxon>Eukaryota</taxon>
        <taxon>Metazoa</taxon>
        <taxon>Ecdysozoa</taxon>
        <taxon>Arthropoda</taxon>
        <taxon>Hexapoda</taxon>
        <taxon>Insecta</taxon>
        <taxon>Pterygota</taxon>
        <taxon>Neoptera</taxon>
        <taxon>Endopterygota</taxon>
        <taxon>Diptera</taxon>
        <taxon>Nematocera</taxon>
        <taxon>Culicoidea</taxon>
        <taxon>Culicidae</taxon>
        <taxon>Anophelinae</taxon>
        <taxon>Anopheles</taxon>
    </lineage>
</organism>
<dbReference type="EnsemblMetazoa" id="ACOM038313-RA">
    <property type="protein sequence ID" value="ACOM038313-PA.1"/>
    <property type="gene ID" value="ACOM038313"/>
</dbReference>
<dbReference type="Proteomes" id="UP000075882">
    <property type="component" value="Unassembled WGS sequence"/>
</dbReference>
<evidence type="ECO:0000256" key="1">
    <source>
        <dbReference type="SAM" id="MobiDB-lite"/>
    </source>
</evidence>